<dbReference type="AlphaFoldDB" id="A0A371BHK5"/>
<dbReference type="PROSITE" id="PS51257">
    <property type="entry name" value="PROKAR_LIPOPROTEIN"/>
    <property type="match status" value="1"/>
</dbReference>
<dbReference type="Pfam" id="PF14257">
    <property type="entry name" value="DUF4349"/>
    <property type="match status" value="1"/>
</dbReference>
<comment type="caution">
    <text evidence="5">The sequence shown here is derived from an EMBL/GenBank/DDBJ whole genome shotgun (WGS) entry which is preliminary data.</text>
</comment>
<keyword evidence="2" id="KW-0472">Membrane</keyword>
<feature type="chain" id="PRO_5017085528" evidence="3">
    <location>
        <begin position="21"/>
        <end position="312"/>
    </location>
</feature>
<feature type="signal peptide" evidence="3">
    <location>
        <begin position="1"/>
        <end position="20"/>
    </location>
</feature>
<keyword evidence="1" id="KW-0175">Coiled coil</keyword>
<name>A0A371BHK5_9SPHN</name>
<evidence type="ECO:0000259" key="4">
    <source>
        <dbReference type="Pfam" id="PF14257"/>
    </source>
</evidence>
<accession>A0A371BHK5</accession>
<sequence length="312" mass="33598">MKRHVFVLATPLIATTLILAGCQGAEETKSREAMSTMDVREEAPMAEMASEPMTADAAAGPNVRVSAAPGVAFNYRYAFRVPDAKIAAVQEEHAAACETLGLSRCRITGMRYSLIDEDEVNASLAFKLDPSIARKFGKDAIASVEKAKGILVDSQIQGVDVGSGISASQRRSSDLQAELTRIEARLKAGGMGDRERTELQEQARRLREQLDGERDTRRSGEEQLATTPMEFVYSGGEGIPGFGSGNPFAGAWETAIASFVTMASFLLLLIGGGLPWVLLGALVVWLLRSPLGAGLRRWWGKNTPLADEPVKE</sequence>
<feature type="coiled-coil region" evidence="1">
    <location>
        <begin position="165"/>
        <end position="223"/>
    </location>
</feature>
<evidence type="ECO:0000256" key="1">
    <source>
        <dbReference type="SAM" id="Coils"/>
    </source>
</evidence>
<evidence type="ECO:0000256" key="3">
    <source>
        <dbReference type="SAM" id="SignalP"/>
    </source>
</evidence>
<dbReference type="RefSeq" id="WP_115548625.1">
    <property type="nucleotide sequence ID" value="NZ_QRGP01000001.1"/>
</dbReference>
<feature type="transmembrane region" description="Helical" evidence="2">
    <location>
        <begin position="265"/>
        <end position="287"/>
    </location>
</feature>
<dbReference type="InterPro" id="IPR025645">
    <property type="entry name" value="DUF4349"/>
</dbReference>
<gene>
    <name evidence="5" type="ORF">DXH95_06770</name>
</gene>
<dbReference type="Proteomes" id="UP000263833">
    <property type="component" value="Unassembled WGS sequence"/>
</dbReference>
<dbReference type="EMBL" id="QRGP01000001">
    <property type="protein sequence ID" value="RDV07079.1"/>
    <property type="molecule type" value="Genomic_DNA"/>
</dbReference>
<keyword evidence="2" id="KW-0812">Transmembrane</keyword>
<protein>
    <submittedName>
        <fullName evidence="5">DUF4349 domain-containing protein</fullName>
    </submittedName>
</protein>
<feature type="domain" description="DUF4349" evidence="4">
    <location>
        <begin position="75"/>
        <end position="287"/>
    </location>
</feature>
<organism evidence="5 6">
    <name type="scientific">Sphingorhabdus pulchriflava</name>
    <dbReference type="NCBI Taxonomy" id="2292257"/>
    <lineage>
        <taxon>Bacteria</taxon>
        <taxon>Pseudomonadati</taxon>
        <taxon>Pseudomonadota</taxon>
        <taxon>Alphaproteobacteria</taxon>
        <taxon>Sphingomonadales</taxon>
        <taxon>Sphingomonadaceae</taxon>
        <taxon>Sphingorhabdus</taxon>
    </lineage>
</organism>
<dbReference type="OrthoDB" id="7448632at2"/>
<keyword evidence="6" id="KW-1185">Reference proteome</keyword>
<evidence type="ECO:0000313" key="5">
    <source>
        <dbReference type="EMBL" id="RDV07079.1"/>
    </source>
</evidence>
<evidence type="ECO:0000313" key="6">
    <source>
        <dbReference type="Proteomes" id="UP000263833"/>
    </source>
</evidence>
<keyword evidence="3" id="KW-0732">Signal</keyword>
<keyword evidence="2" id="KW-1133">Transmembrane helix</keyword>
<evidence type="ECO:0000256" key="2">
    <source>
        <dbReference type="SAM" id="Phobius"/>
    </source>
</evidence>
<reference evidence="6" key="1">
    <citation type="submission" date="2018-08" db="EMBL/GenBank/DDBJ databases">
        <authorList>
            <person name="Kim S.-J."/>
            <person name="Jung G.-Y."/>
        </authorList>
    </citation>
    <scope>NUCLEOTIDE SEQUENCE [LARGE SCALE GENOMIC DNA]</scope>
    <source>
        <strain evidence="6">GY_G</strain>
    </source>
</reference>
<proteinExistence type="predicted"/>